<sequence>MNKIIQYRIIIHRNNATPKKLLFLSTLIFD</sequence>
<name>A0A8S5RLZ1_9VIRU</name>
<evidence type="ECO:0000313" key="1">
    <source>
        <dbReference type="EMBL" id="DAE32130.1"/>
    </source>
</evidence>
<accession>A0A8S5RLZ1</accession>
<reference evidence="1" key="1">
    <citation type="journal article" date="2021" name="Proc. Natl. Acad. Sci. U.S.A.">
        <title>A Catalog of Tens of Thousands of Viruses from Human Metagenomes Reveals Hidden Associations with Chronic Diseases.</title>
        <authorList>
            <person name="Tisza M.J."/>
            <person name="Buck C.B."/>
        </authorList>
    </citation>
    <scope>NUCLEOTIDE SEQUENCE</scope>
    <source>
        <strain evidence="1">Ctn3M15</strain>
    </source>
</reference>
<proteinExistence type="predicted"/>
<protein>
    <submittedName>
        <fullName evidence="1">Uncharacterized protein</fullName>
    </submittedName>
</protein>
<dbReference type="EMBL" id="BK059116">
    <property type="protein sequence ID" value="DAE32130.1"/>
    <property type="molecule type" value="Genomic_DNA"/>
</dbReference>
<organism evidence="1">
    <name type="scientific">virus sp. ctn3M15</name>
    <dbReference type="NCBI Taxonomy" id="2825821"/>
    <lineage>
        <taxon>Viruses</taxon>
    </lineage>
</organism>